<dbReference type="PROSITE" id="PS51257">
    <property type="entry name" value="PROKAR_LIPOPROTEIN"/>
    <property type="match status" value="1"/>
</dbReference>
<organism evidence="2 3">
    <name type="scientific">Dyella monticola</name>
    <dbReference type="NCBI Taxonomy" id="1927958"/>
    <lineage>
        <taxon>Bacteria</taxon>
        <taxon>Pseudomonadati</taxon>
        <taxon>Pseudomonadota</taxon>
        <taxon>Gammaproteobacteria</taxon>
        <taxon>Lysobacterales</taxon>
        <taxon>Rhodanobacteraceae</taxon>
        <taxon>Dyella</taxon>
    </lineage>
</organism>
<feature type="repeat" description="TPR" evidence="1">
    <location>
        <begin position="153"/>
        <end position="186"/>
    </location>
</feature>
<dbReference type="PROSITE" id="PS50005">
    <property type="entry name" value="TPR"/>
    <property type="match status" value="2"/>
</dbReference>
<evidence type="ECO:0000256" key="1">
    <source>
        <dbReference type="PROSITE-ProRule" id="PRU00339"/>
    </source>
</evidence>
<dbReference type="PANTHER" id="PTHR12558">
    <property type="entry name" value="CELL DIVISION CYCLE 16,23,27"/>
    <property type="match status" value="1"/>
</dbReference>
<name>A0A370X5Y0_9GAMM</name>
<accession>A0A370X5Y0</accession>
<gene>
    <name evidence="2" type="ORF">DWU98_05530</name>
</gene>
<dbReference type="SUPFAM" id="SSF81901">
    <property type="entry name" value="HCP-like"/>
    <property type="match status" value="1"/>
</dbReference>
<evidence type="ECO:0000313" key="2">
    <source>
        <dbReference type="EMBL" id="RDS83776.1"/>
    </source>
</evidence>
<dbReference type="EMBL" id="QRBE01000002">
    <property type="protein sequence ID" value="RDS83776.1"/>
    <property type="molecule type" value="Genomic_DNA"/>
</dbReference>
<dbReference type="InterPro" id="IPR019734">
    <property type="entry name" value="TPR_rpt"/>
</dbReference>
<dbReference type="RefSeq" id="WP_115494487.1">
    <property type="nucleotide sequence ID" value="NZ_QRBE01000002.1"/>
</dbReference>
<feature type="repeat" description="TPR" evidence="1">
    <location>
        <begin position="83"/>
        <end position="116"/>
    </location>
</feature>
<dbReference type="OrthoDB" id="9814042at2"/>
<dbReference type="InterPro" id="IPR011990">
    <property type="entry name" value="TPR-like_helical_dom_sf"/>
</dbReference>
<comment type="caution">
    <text evidence="2">The sequence shown here is derived from an EMBL/GenBank/DDBJ whole genome shotgun (WGS) entry which is preliminary data.</text>
</comment>
<keyword evidence="1" id="KW-0802">TPR repeat</keyword>
<dbReference type="SMART" id="SM00028">
    <property type="entry name" value="TPR"/>
    <property type="match status" value="4"/>
</dbReference>
<protein>
    <submittedName>
        <fullName evidence="2">Type IV pilus biogenesis/stability protein PilW</fullName>
    </submittedName>
</protein>
<dbReference type="Pfam" id="PF13181">
    <property type="entry name" value="TPR_8"/>
    <property type="match status" value="1"/>
</dbReference>
<dbReference type="Pfam" id="PF13174">
    <property type="entry name" value="TPR_6"/>
    <property type="match status" value="1"/>
</dbReference>
<evidence type="ECO:0000313" key="3">
    <source>
        <dbReference type="Proteomes" id="UP000254258"/>
    </source>
</evidence>
<dbReference type="NCBIfam" id="TIGR02521">
    <property type="entry name" value="type_IV_pilW"/>
    <property type="match status" value="1"/>
</dbReference>
<dbReference type="PANTHER" id="PTHR12558:SF13">
    <property type="entry name" value="CELL DIVISION CYCLE PROTEIN 27 HOMOLOG"/>
    <property type="match status" value="1"/>
</dbReference>
<dbReference type="Gene3D" id="1.25.40.10">
    <property type="entry name" value="Tetratricopeptide repeat domain"/>
    <property type="match status" value="1"/>
</dbReference>
<dbReference type="Proteomes" id="UP000254258">
    <property type="component" value="Unassembled WGS sequence"/>
</dbReference>
<reference evidence="2 3" key="1">
    <citation type="submission" date="2018-07" db="EMBL/GenBank/DDBJ databases">
        <title>Dyella monticola sp. nov. and Dyella psychrodurans sp. nov. isolated from monsoon evergreen broad-leaved forest soil of Dinghu Mountain, China.</title>
        <authorList>
            <person name="Gao Z."/>
            <person name="Qiu L."/>
        </authorList>
    </citation>
    <scope>NUCLEOTIDE SEQUENCE [LARGE SCALE GENOMIC DNA]</scope>
    <source>
        <strain evidence="2 3">4G-K06</strain>
    </source>
</reference>
<sequence length="266" mass="29621">MRRDRIALGLGVCAAMLLAGCHRSMTIPPPPPEPTLPEQTKAEKAQSAADVHTRLAQHYIEIGNLQGALEKVKIAEKEDPTYVPAQTVMAYIYERINDQPNAETHYRKAQELQPDKGDTNNNLGQFLCSEGKMQESLAFFTKAVADPFYQTPDVALTNQGVCQLRMNDRVDAEASFRQALKRNPSNGTALLQLANVLYLNQDYFHASAFMQRFDTLGHPSPESLKLGYNIESHLGNTDAAQNYSKRLLSQFPDSEQAQALNQSTRP</sequence>
<dbReference type="Pfam" id="PF13432">
    <property type="entry name" value="TPR_16"/>
    <property type="match status" value="1"/>
</dbReference>
<dbReference type="InterPro" id="IPR013360">
    <property type="entry name" value="Pilus_4_PilW"/>
</dbReference>
<keyword evidence="3" id="KW-1185">Reference proteome</keyword>
<proteinExistence type="predicted"/>
<dbReference type="AlphaFoldDB" id="A0A370X5Y0"/>